<keyword evidence="1" id="KW-0472">Membrane</keyword>
<reference evidence="3" key="1">
    <citation type="submission" date="2016-11" db="UniProtKB">
        <authorList>
            <consortium name="WormBaseParasite"/>
        </authorList>
    </citation>
    <scope>IDENTIFICATION</scope>
</reference>
<dbReference type="AlphaFoldDB" id="A0A1I7WWL8"/>
<proteinExistence type="predicted"/>
<organism evidence="2 3">
    <name type="scientific">Heterorhabditis bacteriophora</name>
    <name type="common">Entomopathogenic nematode worm</name>
    <dbReference type="NCBI Taxonomy" id="37862"/>
    <lineage>
        <taxon>Eukaryota</taxon>
        <taxon>Metazoa</taxon>
        <taxon>Ecdysozoa</taxon>
        <taxon>Nematoda</taxon>
        <taxon>Chromadorea</taxon>
        <taxon>Rhabditida</taxon>
        <taxon>Rhabditina</taxon>
        <taxon>Rhabditomorpha</taxon>
        <taxon>Strongyloidea</taxon>
        <taxon>Heterorhabditidae</taxon>
        <taxon>Heterorhabditis</taxon>
    </lineage>
</organism>
<name>A0A1I7WWL8_HETBA</name>
<keyword evidence="1" id="KW-0812">Transmembrane</keyword>
<evidence type="ECO:0000256" key="1">
    <source>
        <dbReference type="SAM" id="Phobius"/>
    </source>
</evidence>
<keyword evidence="1" id="KW-1133">Transmembrane helix</keyword>
<feature type="transmembrane region" description="Helical" evidence="1">
    <location>
        <begin position="83"/>
        <end position="103"/>
    </location>
</feature>
<feature type="transmembrane region" description="Helical" evidence="1">
    <location>
        <begin position="20"/>
        <end position="42"/>
    </location>
</feature>
<evidence type="ECO:0000313" key="3">
    <source>
        <dbReference type="WBParaSite" id="Hba_09617"/>
    </source>
</evidence>
<dbReference type="WBParaSite" id="Hba_09617">
    <property type="protein sequence ID" value="Hba_09617"/>
    <property type="gene ID" value="Hba_09617"/>
</dbReference>
<accession>A0A1I7WWL8</accession>
<evidence type="ECO:0000313" key="2">
    <source>
        <dbReference type="Proteomes" id="UP000095283"/>
    </source>
</evidence>
<dbReference type="Proteomes" id="UP000095283">
    <property type="component" value="Unplaced"/>
</dbReference>
<feature type="transmembrane region" description="Helical" evidence="1">
    <location>
        <begin position="54"/>
        <end position="71"/>
    </location>
</feature>
<sequence length="112" mass="12735">MAVELLGITATEYNAVFTKTFFRISYLLLPCYLHLLNISIFLRCITCSDHGLSLSGKYVILFLFYSPIYLFSRDLMYDLARFLVILLLFVAGFTLHVTSIFQVGSVKCVSIS</sequence>
<keyword evidence="2" id="KW-1185">Reference proteome</keyword>
<protein>
    <submittedName>
        <fullName evidence="3">Pecanex-like protein</fullName>
    </submittedName>
</protein>